<evidence type="ECO:0000256" key="1">
    <source>
        <dbReference type="ARBA" id="ARBA00022481"/>
    </source>
</evidence>
<accession>A0A2M8KR13</accession>
<dbReference type="SUPFAM" id="SSF54523">
    <property type="entry name" value="Pili subunits"/>
    <property type="match status" value="1"/>
</dbReference>
<dbReference type="Gene3D" id="3.30.700.10">
    <property type="entry name" value="Glycoprotein, Type 4 Pilin"/>
    <property type="match status" value="1"/>
</dbReference>
<reference evidence="3" key="1">
    <citation type="submission" date="2017-09" db="EMBL/GenBank/DDBJ databases">
        <title>Depth-based differentiation of microbial function through sediment-hosted aquifers and enrichment of novel symbionts in the deep terrestrial subsurface.</title>
        <authorList>
            <person name="Probst A.J."/>
            <person name="Ladd B."/>
            <person name="Jarett J.K."/>
            <person name="Geller-Mcgrath D.E."/>
            <person name="Sieber C.M.K."/>
            <person name="Emerson J.B."/>
            <person name="Anantharaman K."/>
            <person name="Thomas B.C."/>
            <person name="Malmstrom R."/>
            <person name="Stieglmeier M."/>
            <person name="Klingl A."/>
            <person name="Woyke T."/>
            <person name="Ryan C.M."/>
            <person name="Banfield J.F."/>
        </authorList>
    </citation>
    <scope>NUCLEOTIDE SEQUENCE [LARGE SCALE GENOMIC DNA]</scope>
</reference>
<proteinExistence type="predicted"/>
<dbReference type="GO" id="GO:0015628">
    <property type="term" value="P:protein secretion by the type II secretion system"/>
    <property type="evidence" value="ECO:0007669"/>
    <property type="project" value="InterPro"/>
</dbReference>
<organism evidence="2 3">
    <name type="scientific">Candidatus Roizmanbacteria bacterium CG10_big_fil_rev_8_21_14_0_10_39_6</name>
    <dbReference type="NCBI Taxonomy" id="1974853"/>
    <lineage>
        <taxon>Bacteria</taxon>
        <taxon>Candidatus Roizmaniibacteriota</taxon>
    </lineage>
</organism>
<evidence type="ECO:0000313" key="3">
    <source>
        <dbReference type="Proteomes" id="UP000229554"/>
    </source>
</evidence>
<dbReference type="Pfam" id="PF07963">
    <property type="entry name" value="N_methyl"/>
    <property type="match status" value="1"/>
</dbReference>
<dbReference type="PROSITE" id="PS00409">
    <property type="entry name" value="PROKAR_NTER_METHYL"/>
    <property type="match status" value="1"/>
</dbReference>
<dbReference type="InterPro" id="IPR000983">
    <property type="entry name" value="Bac_GSPG_pilin"/>
</dbReference>
<dbReference type="InterPro" id="IPR012902">
    <property type="entry name" value="N_methyl_site"/>
</dbReference>
<protein>
    <recommendedName>
        <fullName evidence="4">Type II secretion system protein GspG C-terminal domain-containing protein</fullName>
    </recommendedName>
</protein>
<dbReference type="AlphaFoldDB" id="A0A2M8KR13"/>
<dbReference type="PRINTS" id="PR00813">
    <property type="entry name" value="BCTERIALGSPG"/>
</dbReference>
<dbReference type="EMBL" id="PFED01000219">
    <property type="protein sequence ID" value="PJE62361.1"/>
    <property type="molecule type" value="Genomic_DNA"/>
</dbReference>
<dbReference type="Proteomes" id="UP000229554">
    <property type="component" value="Unassembled WGS sequence"/>
</dbReference>
<name>A0A2M8KR13_9BACT</name>
<keyword evidence="1" id="KW-0488">Methylation</keyword>
<evidence type="ECO:0000313" key="2">
    <source>
        <dbReference type="EMBL" id="PJE62361.1"/>
    </source>
</evidence>
<sequence>MKKGFTLLELLVAVGIITLLFALGVNSYTTLTKQSRDAKRVSDLQNIRSALELYRTRNDAYPTDYNSLLTGYINRWPTDPLSWTYRYIPITSAIVAGSVVDYKVCGRRELNTTPVVTTSECYINCLPVASPTAYCSYQLSPLGE</sequence>
<gene>
    <name evidence="2" type="ORF">COU88_05430</name>
</gene>
<dbReference type="InterPro" id="IPR045584">
    <property type="entry name" value="Pilin-like"/>
</dbReference>
<dbReference type="GO" id="GO:0015627">
    <property type="term" value="C:type II protein secretion system complex"/>
    <property type="evidence" value="ECO:0007669"/>
    <property type="project" value="InterPro"/>
</dbReference>
<comment type="caution">
    <text evidence="2">The sequence shown here is derived from an EMBL/GenBank/DDBJ whole genome shotgun (WGS) entry which is preliminary data.</text>
</comment>
<dbReference type="NCBIfam" id="TIGR02532">
    <property type="entry name" value="IV_pilin_GFxxxE"/>
    <property type="match status" value="1"/>
</dbReference>
<evidence type="ECO:0008006" key="4">
    <source>
        <dbReference type="Google" id="ProtNLM"/>
    </source>
</evidence>